<organism evidence="2 3">
    <name type="scientific">Trifolium medium</name>
    <dbReference type="NCBI Taxonomy" id="97028"/>
    <lineage>
        <taxon>Eukaryota</taxon>
        <taxon>Viridiplantae</taxon>
        <taxon>Streptophyta</taxon>
        <taxon>Embryophyta</taxon>
        <taxon>Tracheophyta</taxon>
        <taxon>Spermatophyta</taxon>
        <taxon>Magnoliopsida</taxon>
        <taxon>eudicotyledons</taxon>
        <taxon>Gunneridae</taxon>
        <taxon>Pentapetalae</taxon>
        <taxon>rosids</taxon>
        <taxon>fabids</taxon>
        <taxon>Fabales</taxon>
        <taxon>Fabaceae</taxon>
        <taxon>Papilionoideae</taxon>
        <taxon>50 kb inversion clade</taxon>
        <taxon>NPAAA clade</taxon>
        <taxon>Hologalegina</taxon>
        <taxon>IRL clade</taxon>
        <taxon>Trifolieae</taxon>
        <taxon>Trifolium</taxon>
    </lineage>
</organism>
<dbReference type="EMBL" id="LXQA010087413">
    <property type="protein sequence ID" value="MCI13236.1"/>
    <property type="molecule type" value="Genomic_DNA"/>
</dbReference>
<name>A0A392PPK8_9FABA</name>
<protein>
    <submittedName>
        <fullName evidence="2">Serine/threonine-protein phosphatase 7 long form-like protein</fullName>
    </submittedName>
</protein>
<feature type="non-terminal residue" evidence="2">
    <location>
        <position position="159"/>
    </location>
</feature>
<reference evidence="2 3" key="1">
    <citation type="journal article" date="2018" name="Front. Plant Sci.">
        <title>Red Clover (Trifolium pratense) and Zigzag Clover (T. medium) - A Picture of Genomic Similarities and Differences.</title>
        <authorList>
            <person name="Dluhosova J."/>
            <person name="Istvanek J."/>
            <person name="Nedelnik J."/>
            <person name="Repkova J."/>
        </authorList>
    </citation>
    <scope>NUCLEOTIDE SEQUENCE [LARGE SCALE GENOMIC DNA]</scope>
    <source>
        <strain evidence="3">cv. 10/8</strain>
        <tissue evidence="2">Leaf</tissue>
    </source>
</reference>
<evidence type="ECO:0000256" key="1">
    <source>
        <dbReference type="SAM" id="MobiDB-lite"/>
    </source>
</evidence>
<keyword evidence="3" id="KW-1185">Reference proteome</keyword>
<feature type="compositionally biased region" description="Basic and acidic residues" evidence="1">
    <location>
        <begin position="1"/>
        <end position="37"/>
    </location>
</feature>
<accession>A0A392PPK8</accession>
<evidence type="ECO:0000313" key="2">
    <source>
        <dbReference type="EMBL" id="MCI13236.1"/>
    </source>
</evidence>
<comment type="caution">
    <text evidence="2">The sequence shown here is derived from an EMBL/GenBank/DDBJ whole genome shotgun (WGS) entry which is preliminary data.</text>
</comment>
<proteinExistence type="predicted"/>
<feature type="region of interest" description="Disordered" evidence="1">
    <location>
        <begin position="1"/>
        <end position="74"/>
    </location>
</feature>
<evidence type="ECO:0000313" key="3">
    <source>
        <dbReference type="Proteomes" id="UP000265520"/>
    </source>
</evidence>
<sequence>MPEHHEGETAQAEHHQTDVTEEGHSGDDGDDIVRHMEEEEEMEREGDGGQAKVRRPAWVNPYEGKPEPGVFPGGPSDKTVLHDYGALHIARCMYDEFDRECINVVSNTGKLNEVNADVQGLKWWEDAMKAKRLYGLAKTGYSFLDPWLLATFVERWHGE</sequence>
<dbReference type="Proteomes" id="UP000265520">
    <property type="component" value="Unassembled WGS sequence"/>
</dbReference>
<dbReference type="AlphaFoldDB" id="A0A392PPK8"/>